<sequence length="212" mass="23988">MRRTSRSVQNRVLRKRLRQFYNEQLKSRKFDRSRNEEECVKTLATLEQTLLAMRCHLEMGHDLLAVYGCLGATHIGGGFTAKSVLPVLDVYRTEVNDLLKKVMFDGSRQALTDLQGEVDAVRNDLTKFAGQVMVLPLSLELFTDTKVRDCRVVIDYGGKLTTIHGTHFSGRCSRILLGMHPESEPKISLAYRKSVMGIFIKEKSLVRPSTIG</sequence>
<reference evidence="2" key="1">
    <citation type="submission" date="2025-08" db="UniProtKB">
        <authorList>
            <consortium name="RefSeq"/>
        </authorList>
    </citation>
    <scope>IDENTIFICATION</scope>
</reference>
<gene>
    <name evidence="2" type="primary">LOC100906210</name>
</gene>
<dbReference type="GeneID" id="100906210"/>
<organism evidence="1 2">
    <name type="scientific">Galendromus occidentalis</name>
    <name type="common">western predatory mite</name>
    <dbReference type="NCBI Taxonomy" id="34638"/>
    <lineage>
        <taxon>Eukaryota</taxon>
        <taxon>Metazoa</taxon>
        <taxon>Ecdysozoa</taxon>
        <taxon>Arthropoda</taxon>
        <taxon>Chelicerata</taxon>
        <taxon>Arachnida</taxon>
        <taxon>Acari</taxon>
        <taxon>Parasitiformes</taxon>
        <taxon>Mesostigmata</taxon>
        <taxon>Gamasina</taxon>
        <taxon>Phytoseioidea</taxon>
        <taxon>Phytoseiidae</taxon>
        <taxon>Typhlodrominae</taxon>
        <taxon>Galendromus</taxon>
    </lineage>
</organism>
<evidence type="ECO:0000313" key="2">
    <source>
        <dbReference type="RefSeq" id="XP_018495067.1"/>
    </source>
</evidence>
<dbReference type="Proteomes" id="UP000694867">
    <property type="component" value="Unplaced"/>
</dbReference>
<dbReference type="RefSeq" id="XP_018495067.1">
    <property type="nucleotide sequence ID" value="XM_018639551.1"/>
</dbReference>
<accession>A0AAJ7L5Y1</accession>
<proteinExistence type="predicted"/>
<dbReference type="KEGG" id="goe:100906210"/>
<protein>
    <submittedName>
        <fullName evidence="2">Uncharacterized protein LOC100906210</fullName>
    </submittedName>
</protein>
<keyword evidence="1" id="KW-1185">Reference proteome</keyword>
<name>A0AAJ7L5Y1_9ACAR</name>
<dbReference type="AlphaFoldDB" id="A0AAJ7L5Y1"/>
<evidence type="ECO:0000313" key="1">
    <source>
        <dbReference type="Proteomes" id="UP000694867"/>
    </source>
</evidence>